<organism evidence="11 12">
    <name type="scientific">Aminithiophilus ramosus</name>
    <dbReference type="NCBI Taxonomy" id="3029084"/>
    <lineage>
        <taxon>Bacteria</taxon>
        <taxon>Thermotogati</taxon>
        <taxon>Synergistota</taxon>
        <taxon>Synergistia</taxon>
        <taxon>Synergistales</taxon>
        <taxon>Aminithiophilaceae</taxon>
        <taxon>Aminithiophilus</taxon>
    </lineage>
</organism>
<comment type="similarity">
    <text evidence="2 10">Belongs to the disproportionating enzyme family.</text>
</comment>
<keyword evidence="12" id="KW-1185">Reference proteome</keyword>
<keyword evidence="7 10" id="KW-0119">Carbohydrate metabolism</keyword>
<evidence type="ECO:0000256" key="8">
    <source>
        <dbReference type="ARBA" id="ARBA00031423"/>
    </source>
</evidence>
<dbReference type="RefSeq" id="WP_274374054.1">
    <property type="nucleotide sequence ID" value="NZ_CP072943.1"/>
</dbReference>
<dbReference type="SUPFAM" id="SSF51445">
    <property type="entry name" value="(Trans)glycosidases"/>
    <property type="match status" value="1"/>
</dbReference>
<dbReference type="Pfam" id="PF02446">
    <property type="entry name" value="Glyco_hydro_77"/>
    <property type="match status" value="1"/>
</dbReference>
<comment type="catalytic activity">
    <reaction evidence="1 10">
        <text>Transfers a segment of a (1-&gt;4)-alpha-D-glucan to a new position in an acceptor, which may be glucose or a (1-&gt;4)-alpha-D-glucan.</text>
        <dbReference type="EC" id="2.4.1.25"/>
    </reaction>
</comment>
<accession>A0A9Q7EVW6</accession>
<keyword evidence="6 10" id="KW-0808">Transferase</keyword>
<evidence type="ECO:0000313" key="11">
    <source>
        <dbReference type="EMBL" id="QTX32798.1"/>
    </source>
</evidence>
<sequence>MRERRRSGLLLHPTSFPGPWAIGDLGPSARRFVDFLVCSGQTIWQILPLSPTDGALGDSPYSSPSAMAGNTLLLSPDDLFEEGWIKTLPPPSPGRGDSVDYDGARNLESALLDEAFETFVRRGDALPFEAFRRSEAWWLDEHCLFCELKERFDGLPWSQWPIPYRDRHDEALAALSSERERSLSRRAFGQFLLFRQWERLKGYGAERGLSLWGDLPIYPSLDSVDVWSRPDLFLLDGEGHPLALAGVPPDYFSETGQLWGNPLYRWERHEEERFAWWIRRIRRLLALFDRVRIDHFRGILGYWAIPAGAKGAAEGRWEAGPGERLLAALERAFPSMPFVAENLGVITDDVTEAMRRFNLPGMAVLLFAFDSVGANPYAPHNHDRCSVVYTGTHDNNTARGWWEGEATEKERRNLTGYLGLEGDLASGESVATCLVRMALASVARWCVLPLQDLLRAGGEARMNHPGTTTGNWGWRFDSWEKVEGSGPFLADMTALAGRSSRTEG</sequence>
<gene>
    <name evidence="11" type="primary">malQ</name>
    <name evidence="11" type="ORF">KAR29_02375</name>
</gene>
<dbReference type="KEGG" id="aram:KAR29_02375"/>
<name>A0A9Q7EVW6_9BACT</name>
<dbReference type="PANTHER" id="PTHR32438">
    <property type="entry name" value="4-ALPHA-GLUCANOTRANSFERASE DPE1, CHLOROPLASTIC/AMYLOPLASTIC"/>
    <property type="match status" value="1"/>
</dbReference>
<evidence type="ECO:0000256" key="6">
    <source>
        <dbReference type="ARBA" id="ARBA00022679"/>
    </source>
</evidence>
<dbReference type="NCBIfam" id="NF011080">
    <property type="entry name" value="PRK14508.1-3"/>
    <property type="match status" value="1"/>
</dbReference>
<dbReference type="Gene3D" id="3.20.20.80">
    <property type="entry name" value="Glycosidases"/>
    <property type="match status" value="1"/>
</dbReference>
<dbReference type="InterPro" id="IPR017853">
    <property type="entry name" value="GH"/>
</dbReference>
<evidence type="ECO:0000256" key="10">
    <source>
        <dbReference type="RuleBase" id="RU361207"/>
    </source>
</evidence>
<evidence type="ECO:0000256" key="2">
    <source>
        <dbReference type="ARBA" id="ARBA00005684"/>
    </source>
</evidence>
<evidence type="ECO:0000256" key="9">
    <source>
        <dbReference type="ARBA" id="ARBA00031501"/>
    </source>
</evidence>
<dbReference type="EC" id="2.4.1.25" evidence="3 10"/>
<dbReference type="GO" id="GO:0004134">
    <property type="term" value="F:4-alpha-glucanotransferase activity"/>
    <property type="evidence" value="ECO:0007669"/>
    <property type="project" value="UniProtKB-EC"/>
</dbReference>
<dbReference type="EMBL" id="CP072943">
    <property type="protein sequence ID" value="QTX32798.1"/>
    <property type="molecule type" value="Genomic_DNA"/>
</dbReference>
<evidence type="ECO:0000313" key="12">
    <source>
        <dbReference type="Proteomes" id="UP000671879"/>
    </source>
</evidence>
<dbReference type="InterPro" id="IPR003385">
    <property type="entry name" value="Glyco_hydro_77"/>
</dbReference>
<proteinExistence type="inferred from homology"/>
<protein>
    <recommendedName>
        <fullName evidence="4 10">4-alpha-glucanotransferase</fullName>
        <ecNumber evidence="3 10">2.4.1.25</ecNumber>
    </recommendedName>
    <alternativeName>
        <fullName evidence="8 10">Amylomaltase</fullName>
    </alternativeName>
    <alternativeName>
        <fullName evidence="9 10">Disproportionating enzyme</fullName>
    </alternativeName>
</protein>
<reference evidence="12" key="1">
    <citation type="submission" date="2021-04" db="EMBL/GenBank/DDBJ databases">
        <title>A novel Synergistetes isolate from a pyrite-forming mixed culture.</title>
        <authorList>
            <person name="Bunk B."/>
            <person name="Sproer C."/>
            <person name="Spring S."/>
            <person name="Pester M."/>
        </authorList>
    </citation>
    <scope>NUCLEOTIDE SEQUENCE [LARGE SCALE GENOMIC DNA]</scope>
    <source>
        <strain evidence="12">J.5.4.2-T.3.5.2</strain>
    </source>
</reference>
<evidence type="ECO:0000256" key="3">
    <source>
        <dbReference type="ARBA" id="ARBA00012560"/>
    </source>
</evidence>
<evidence type="ECO:0000256" key="1">
    <source>
        <dbReference type="ARBA" id="ARBA00000439"/>
    </source>
</evidence>
<keyword evidence="5 10" id="KW-0328">Glycosyltransferase</keyword>
<dbReference type="GO" id="GO:0005975">
    <property type="term" value="P:carbohydrate metabolic process"/>
    <property type="evidence" value="ECO:0007669"/>
    <property type="project" value="InterPro"/>
</dbReference>
<evidence type="ECO:0000256" key="4">
    <source>
        <dbReference type="ARBA" id="ARBA00020295"/>
    </source>
</evidence>
<dbReference type="AlphaFoldDB" id="A0A9Q7EVW6"/>
<dbReference type="PANTHER" id="PTHR32438:SF5">
    <property type="entry name" value="4-ALPHA-GLUCANOTRANSFERASE DPE1, CHLOROPLASTIC_AMYLOPLASTIC"/>
    <property type="match status" value="1"/>
</dbReference>
<dbReference type="NCBIfam" id="TIGR00217">
    <property type="entry name" value="malQ"/>
    <property type="match status" value="1"/>
</dbReference>
<evidence type="ECO:0000256" key="5">
    <source>
        <dbReference type="ARBA" id="ARBA00022676"/>
    </source>
</evidence>
<evidence type="ECO:0000256" key="7">
    <source>
        <dbReference type="ARBA" id="ARBA00023277"/>
    </source>
</evidence>
<dbReference type="Proteomes" id="UP000671879">
    <property type="component" value="Chromosome"/>
</dbReference>